<accession>A0AAV4C950</accession>
<dbReference type="EMBL" id="BLXT01005961">
    <property type="protein sequence ID" value="GFO27797.1"/>
    <property type="molecule type" value="Genomic_DNA"/>
</dbReference>
<protein>
    <submittedName>
        <fullName evidence="1">Uncharacterized protein</fullName>
    </submittedName>
</protein>
<dbReference type="AlphaFoldDB" id="A0AAV4C950"/>
<name>A0AAV4C950_9GAST</name>
<proteinExistence type="predicted"/>
<evidence type="ECO:0000313" key="1">
    <source>
        <dbReference type="EMBL" id="GFO27797.1"/>
    </source>
</evidence>
<gene>
    <name evidence="1" type="ORF">PoB_005430200</name>
</gene>
<comment type="caution">
    <text evidence="1">The sequence shown here is derived from an EMBL/GenBank/DDBJ whole genome shotgun (WGS) entry which is preliminary data.</text>
</comment>
<evidence type="ECO:0000313" key="2">
    <source>
        <dbReference type="Proteomes" id="UP000735302"/>
    </source>
</evidence>
<keyword evidence="2" id="KW-1185">Reference proteome</keyword>
<sequence>MFKDGMNVSGILLTCMSASRFFSTDAEGTRSRRALCYRRNGRLFGNHGFNHWFGYHHHGLHSHAHLLQKALFLAFLYLSLPDLVRFLCPLQFFQALLLFQNLVKHLQGVENHRLGETEMILVHHYKLVSPSIWD</sequence>
<reference evidence="1 2" key="1">
    <citation type="journal article" date="2021" name="Elife">
        <title>Chloroplast acquisition without the gene transfer in kleptoplastic sea slugs, Plakobranchus ocellatus.</title>
        <authorList>
            <person name="Maeda T."/>
            <person name="Takahashi S."/>
            <person name="Yoshida T."/>
            <person name="Shimamura S."/>
            <person name="Takaki Y."/>
            <person name="Nagai Y."/>
            <person name="Toyoda A."/>
            <person name="Suzuki Y."/>
            <person name="Arimoto A."/>
            <person name="Ishii H."/>
            <person name="Satoh N."/>
            <person name="Nishiyama T."/>
            <person name="Hasebe M."/>
            <person name="Maruyama T."/>
            <person name="Minagawa J."/>
            <person name="Obokata J."/>
            <person name="Shigenobu S."/>
        </authorList>
    </citation>
    <scope>NUCLEOTIDE SEQUENCE [LARGE SCALE GENOMIC DNA]</scope>
</reference>
<organism evidence="1 2">
    <name type="scientific">Plakobranchus ocellatus</name>
    <dbReference type="NCBI Taxonomy" id="259542"/>
    <lineage>
        <taxon>Eukaryota</taxon>
        <taxon>Metazoa</taxon>
        <taxon>Spiralia</taxon>
        <taxon>Lophotrochozoa</taxon>
        <taxon>Mollusca</taxon>
        <taxon>Gastropoda</taxon>
        <taxon>Heterobranchia</taxon>
        <taxon>Euthyneura</taxon>
        <taxon>Panpulmonata</taxon>
        <taxon>Sacoglossa</taxon>
        <taxon>Placobranchoidea</taxon>
        <taxon>Plakobranchidae</taxon>
        <taxon>Plakobranchus</taxon>
    </lineage>
</organism>
<dbReference type="Proteomes" id="UP000735302">
    <property type="component" value="Unassembled WGS sequence"/>
</dbReference>